<protein>
    <submittedName>
        <fullName evidence="1">Uncharacterized protein</fullName>
    </submittedName>
</protein>
<dbReference type="OrthoDB" id="6086417at2759"/>
<sequence length="80" mass="9415">MKQHMCGGSDTVEKKTNFNTTFINNIEPLTGNEDDVDEWFNQYDRIAFANGWSREEKGRKLPVWLKDKALNTWYDTPQET</sequence>
<dbReference type="Proteomes" id="UP000276133">
    <property type="component" value="Unassembled WGS sequence"/>
</dbReference>
<name>A0A3M7SK11_BRAPC</name>
<keyword evidence="2" id="KW-1185">Reference proteome</keyword>
<gene>
    <name evidence="1" type="ORF">BpHYR1_052709</name>
</gene>
<accession>A0A3M7SK11</accession>
<reference evidence="1 2" key="1">
    <citation type="journal article" date="2018" name="Sci. Rep.">
        <title>Genomic signatures of local adaptation to the degree of environmental predictability in rotifers.</title>
        <authorList>
            <person name="Franch-Gras L."/>
            <person name="Hahn C."/>
            <person name="Garcia-Roger E.M."/>
            <person name="Carmona M.J."/>
            <person name="Serra M."/>
            <person name="Gomez A."/>
        </authorList>
    </citation>
    <scope>NUCLEOTIDE SEQUENCE [LARGE SCALE GENOMIC DNA]</scope>
    <source>
        <strain evidence="1">HYR1</strain>
    </source>
</reference>
<dbReference type="AlphaFoldDB" id="A0A3M7SK11"/>
<evidence type="ECO:0000313" key="1">
    <source>
        <dbReference type="EMBL" id="RNA36059.1"/>
    </source>
</evidence>
<organism evidence="1 2">
    <name type="scientific">Brachionus plicatilis</name>
    <name type="common">Marine rotifer</name>
    <name type="synonym">Brachionus muelleri</name>
    <dbReference type="NCBI Taxonomy" id="10195"/>
    <lineage>
        <taxon>Eukaryota</taxon>
        <taxon>Metazoa</taxon>
        <taxon>Spiralia</taxon>
        <taxon>Gnathifera</taxon>
        <taxon>Rotifera</taxon>
        <taxon>Eurotatoria</taxon>
        <taxon>Monogononta</taxon>
        <taxon>Pseudotrocha</taxon>
        <taxon>Ploima</taxon>
        <taxon>Brachionidae</taxon>
        <taxon>Brachionus</taxon>
    </lineage>
</organism>
<proteinExistence type="predicted"/>
<comment type="caution">
    <text evidence="1">The sequence shown here is derived from an EMBL/GenBank/DDBJ whole genome shotgun (WGS) entry which is preliminary data.</text>
</comment>
<evidence type="ECO:0000313" key="2">
    <source>
        <dbReference type="Proteomes" id="UP000276133"/>
    </source>
</evidence>
<dbReference type="EMBL" id="REGN01001246">
    <property type="protein sequence ID" value="RNA36059.1"/>
    <property type="molecule type" value="Genomic_DNA"/>
</dbReference>